<reference evidence="1 2" key="1">
    <citation type="submission" date="2019-03" db="EMBL/GenBank/DDBJ databases">
        <title>Genomic Encyclopedia of Type Strains, Phase IV (KMG-IV): sequencing the most valuable type-strain genomes for metagenomic binning, comparative biology and taxonomic classification.</title>
        <authorList>
            <person name="Goeker M."/>
        </authorList>
    </citation>
    <scope>NUCLEOTIDE SEQUENCE [LARGE SCALE GENOMIC DNA]</scope>
    <source>
        <strain evidence="1 2">DSM 24984</strain>
    </source>
</reference>
<proteinExistence type="predicted"/>
<dbReference type="EMBL" id="SMGG01000004">
    <property type="protein sequence ID" value="TCK60876.1"/>
    <property type="molecule type" value="Genomic_DNA"/>
</dbReference>
<accession>A0A4R1K924</accession>
<comment type="caution">
    <text evidence="1">The sequence shown here is derived from an EMBL/GenBank/DDBJ whole genome shotgun (WGS) entry which is preliminary data.</text>
</comment>
<dbReference type="AlphaFoldDB" id="A0A4R1K924"/>
<evidence type="ECO:0000313" key="1">
    <source>
        <dbReference type="EMBL" id="TCK60876.1"/>
    </source>
</evidence>
<sequence length="73" mass="8490">MAKPSKNTNIIVEDSKCAQCVHFRRLLIPEMKTCFSLKCAAEDRYIKSPKKTCSMFQPETWEKFLDIGDEDED</sequence>
<dbReference type="Proteomes" id="UP000294614">
    <property type="component" value="Unassembled WGS sequence"/>
</dbReference>
<evidence type="ECO:0000313" key="2">
    <source>
        <dbReference type="Proteomes" id="UP000294614"/>
    </source>
</evidence>
<gene>
    <name evidence="1" type="ORF">C8D98_1755</name>
</gene>
<organism evidence="1 2">
    <name type="scientific">Seleniivibrio woodruffii</name>
    <dbReference type="NCBI Taxonomy" id="1078050"/>
    <lineage>
        <taxon>Bacteria</taxon>
        <taxon>Pseudomonadati</taxon>
        <taxon>Deferribacterota</taxon>
        <taxon>Deferribacteres</taxon>
        <taxon>Deferribacterales</taxon>
        <taxon>Geovibrionaceae</taxon>
        <taxon>Seleniivibrio</taxon>
    </lineage>
</organism>
<dbReference type="RefSeq" id="WP_132873737.1">
    <property type="nucleotide sequence ID" value="NZ_JAJUHT010000001.1"/>
</dbReference>
<name>A0A4R1K924_9BACT</name>
<dbReference type="OrthoDB" id="9926524at2"/>
<protein>
    <submittedName>
        <fullName evidence="1">Uncharacterized protein</fullName>
    </submittedName>
</protein>
<keyword evidence="2" id="KW-1185">Reference proteome</keyword>